<dbReference type="InterPro" id="IPR003787">
    <property type="entry name" value="Sulphur_relay_DsrE/F-like"/>
</dbReference>
<comment type="caution">
    <text evidence="1">The sequence shown here is derived from an EMBL/GenBank/DDBJ whole genome shotgun (WGS) entry which is preliminary data.</text>
</comment>
<keyword evidence="2" id="KW-1185">Reference proteome</keyword>
<organism evidence="1 2">
    <name type="scientific">Rhizobium terricola</name>
    <dbReference type="NCBI Taxonomy" id="2728849"/>
    <lineage>
        <taxon>Bacteria</taxon>
        <taxon>Pseudomonadati</taxon>
        <taxon>Pseudomonadota</taxon>
        <taxon>Alphaproteobacteria</taxon>
        <taxon>Hyphomicrobiales</taxon>
        <taxon>Rhizobiaceae</taxon>
        <taxon>Rhizobium/Agrobacterium group</taxon>
        <taxon>Rhizobium</taxon>
    </lineage>
</organism>
<protein>
    <submittedName>
        <fullName evidence="1">DsrE family protein</fullName>
    </submittedName>
</protein>
<dbReference type="SUPFAM" id="SSF75169">
    <property type="entry name" value="DsrEFH-like"/>
    <property type="match status" value="1"/>
</dbReference>
<evidence type="ECO:0000313" key="1">
    <source>
        <dbReference type="EMBL" id="NML73620.1"/>
    </source>
</evidence>
<dbReference type="EMBL" id="JABBGK010000001">
    <property type="protein sequence ID" value="NML73620.1"/>
    <property type="molecule type" value="Genomic_DNA"/>
</dbReference>
<accession>A0A7Y0FV97</accession>
<sequence length="128" mass="13294">MVAVPVFSGVASAGANDPLFINLTTDESHRATMAIGFGGNQLKLGHPLSIFLNDRAVVIASTANAGTFAEQQAALKALVEKGANVIVCPMCMKHYGVAEADLLPGLKVGNPELTGGLLFQDNGKTLSW</sequence>
<reference evidence="1 2" key="1">
    <citation type="submission" date="2020-04" db="EMBL/GenBank/DDBJ databases">
        <title>Rhizobium sp. S-51 isolated from soil.</title>
        <authorList>
            <person name="Dahal R.H."/>
        </authorList>
    </citation>
    <scope>NUCLEOTIDE SEQUENCE [LARGE SCALE GENOMIC DNA]</scope>
    <source>
        <strain evidence="1 2">S-51</strain>
    </source>
</reference>
<dbReference type="Proteomes" id="UP000541470">
    <property type="component" value="Unassembled WGS sequence"/>
</dbReference>
<gene>
    <name evidence="1" type="ORF">HHL25_05710</name>
</gene>
<name>A0A7Y0FV97_9HYPH</name>
<evidence type="ECO:0000313" key="2">
    <source>
        <dbReference type="Proteomes" id="UP000541470"/>
    </source>
</evidence>
<proteinExistence type="predicted"/>
<dbReference type="Gene3D" id="3.40.1260.10">
    <property type="entry name" value="DsrEFH-like"/>
    <property type="match status" value="1"/>
</dbReference>
<dbReference type="AlphaFoldDB" id="A0A7Y0FV97"/>
<dbReference type="Pfam" id="PF02635">
    <property type="entry name" value="DsrE"/>
    <property type="match status" value="1"/>
</dbReference>
<dbReference type="InterPro" id="IPR027396">
    <property type="entry name" value="DsrEFH-like"/>
</dbReference>